<dbReference type="NCBIfam" id="TIGR03506">
    <property type="entry name" value="FlgEFG_subfam"/>
    <property type="match status" value="1"/>
</dbReference>
<dbReference type="GO" id="GO:0030694">
    <property type="term" value="C:bacterial-type flagellum basal body, rod"/>
    <property type="evidence" value="ECO:0007669"/>
    <property type="project" value="UniProtKB-UniRule"/>
</dbReference>
<keyword evidence="11" id="KW-1185">Reference proteome</keyword>
<keyword evidence="10" id="KW-0966">Cell projection</keyword>
<feature type="domain" description="Flagellar basal-body/hook protein C-terminal" evidence="8">
    <location>
        <begin position="195"/>
        <end position="238"/>
    </location>
</feature>
<dbReference type="PATRIC" id="fig|1354255.3.peg.2601"/>
<keyword evidence="3 6" id="KW-0975">Bacterial flagellum</keyword>
<evidence type="ECO:0000259" key="9">
    <source>
        <dbReference type="Pfam" id="PF22692"/>
    </source>
</evidence>
<dbReference type="RefSeq" id="WP_064555133.1">
    <property type="nucleotide sequence ID" value="NZ_LXEO01000037.1"/>
</dbReference>
<dbReference type="InterPro" id="IPR010930">
    <property type="entry name" value="Flg_bb/hook_C_dom"/>
</dbReference>
<evidence type="ECO:0000313" key="11">
    <source>
        <dbReference type="Proteomes" id="UP000078286"/>
    </source>
</evidence>
<dbReference type="InterPro" id="IPR053967">
    <property type="entry name" value="LlgE_F_G-like_D1"/>
</dbReference>
<evidence type="ECO:0000256" key="4">
    <source>
        <dbReference type="ARBA" id="ARBA00038560"/>
    </source>
</evidence>
<dbReference type="PANTHER" id="PTHR30435">
    <property type="entry name" value="FLAGELLAR PROTEIN"/>
    <property type="match status" value="1"/>
</dbReference>
<dbReference type="PANTHER" id="PTHR30435:SF18">
    <property type="entry name" value="FLAGELLAR BASAL-BODY ROD PROTEIN FLGF"/>
    <property type="match status" value="1"/>
</dbReference>
<dbReference type="SUPFAM" id="SSF117143">
    <property type="entry name" value="Flagellar hook protein flgE"/>
    <property type="match status" value="1"/>
</dbReference>
<evidence type="ECO:0000259" key="7">
    <source>
        <dbReference type="Pfam" id="PF00460"/>
    </source>
</evidence>
<dbReference type="GO" id="GO:0071978">
    <property type="term" value="P:bacterial-type flagellum-dependent swarming motility"/>
    <property type="evidence" value="ECO:0007669"/>
    <property type="project" value="TreeGrafter"/>
</dbReference>
<reference evidence="10 11" key="1">
    <citation type="submission" date="2016-04" db="EMBL/GenBank/DDBJ databases">
        <title>ATOL: Assembling a taxonomically balanced genome-scale reconstruction of the evolutionary history of the Enterobacteriaceae.</title>
        <authorList>
            <person name="Plunkett G.III."/>
            <person name="Neeno-Eckwall E.C."/>
            <person name="Glasner J.D."/>
            <person name="Perna N.T."/>
        </authorList>
    </citation>
    <scope>NUCLEOTIDE SEQUENCE [LARGE SCALE GENOMIC DNA]</scope>
    <source>
        <strain evidence="10 11">ATCC 51607</strain>
    </source>
</reference>
<name>A0A1B7HM31_9ENTR</name>
<comment type="subunit">
    <text evidence="4 6">The basal body constitutes a major portion of the flagellar organelle and consists of five rings (E,L,P,S, and M) mounted on a central rod. The rod consists of about 26 subunits of FlgG in the distal portion, and FlgB, FlgC and FlgF are thought to build up the proximal portion of the rod with about 6 subunits each.</text>
</comment>
<dbReference type="EMBL" id="LXEO01000037">
    <property type="protein sequence ID" value="OAT16706.1"/>
    <property type="molecule type" value="Genomic_DNA"/>
</dbReference>
<comment type="subcellular location">
    <subcellularLocation>
        <location evidence="1 6">Bacterial flagellum basal body</location>
    </subcellularLocation>
</comment>
<comment type="similarity">
    <text evidence="2 6">Belongs to the flagella basal body rod proteins family.</text>
</comment>
<evidence type="ECO:0000259" key="8">
    <source>
        <dbReference type="Pfam" id="PF06429"/>
    </source>
</evidence>
<evidence type="ECO:0000256" key="6">
    <source>
        <dbReference type="RuleBase" id="RU362116"/>
    </source>
</evidence>
<dbReference type="AlphaFoldDB" id="A0A1B7HM31"/>
<dbReference type="Pfam" id="PF00460">
    <property type="entry name" value="Flg_bb_rod"/>
    <property type="match status" value="1"/>
</dbReference>
<evidence type="ECO:0000256" key="2">
    <source>
        <dbReference type="ARBA" id="ARBA00009677"/>
    </source>
</evidence>
<evidence type="ECO:0000256" key="3">
    <source>
        <dbReference type="ARBA" id="ARBA00023143"/>
    </source>
</evidence>
<keyword evidence="10" id="KW-0969">Cilium</keyword>
<evidence type="ECO:0000256" key="1">
    <source>
        <dbReference type="ARBA" id="ARBA00004117"/>
    </source>
</evidence>
<gene>
    <name evidence="10" type="ORF">M979_2525</name>
</gene>
<dbReference type="InterPro" id="IPR020013">
    <property type="entry name" value="Flagellar_FlgE/F/G"/>
</dbReference>
<comment type="caution">
    <text evidence="10">The sequence shown here is derived from an EMBL/GenBank/DDBJ whole genome shotgun (WGS) entry which is preliminary data.</text>
</comment>
<evidence type="ECO:0000256" key="5">
    <source>
        <dbReference type="ARBA" id="ARBA00040228"/>
    </source>
</evidence>
<dbReference type="Pfam" id="PF06429">
    <property type="entry name" value="Flg_bbr_C"/>
    <property type="match status" value="1"/>
</dbReference>
<accession>A0A1B7HM31</accession>
<organism evidence="10 11">
    <name type="scientific">Buttiauxella noackiae ATCC 51607</name>
    <dbReference type="NCBI Taxonomy" id="1354255"/>
    <lineage>
        <taxon>Bacteria</taxon>
        <taxon>Pseudomonadati</taxon>
        <taxon>Pseudomonadota</taxon>
        <taxon>Gammaproteobacteria</taxon>
        <taxon>Enterobacterales</taxon>
        <taxon>Enterobacteriaceae</taxon>
        <taxon>Buttiauxella</taxon>
    </lineage>
</organism>
<evidence type="ECO:0000313" key="10">
    <source>
        <dbReference type="EMBL" id="OAT16706.1"/>
    </source>
</evidence>
<dbReference type="InterPro" id="IPR037925">
    <property type="entry name" value="FlgE/F/G-like"/>
</dbReference>
<proteinExistence type="inferred from homology"/>
<protein>
    <recommendedName>
        <fullName evidence="5 6">Flagellar basal-body rod protein FlgF</fullName>
    </recommendedName>
</protein>
<sequence>MDHLIYTAMSGASRSLMQQQVHANNLSNVNTSGFRGDLDKAMSSKVSGSGYDSRYMVQNASGGVDMASGSLEETGRDLDVGIVGNGLIALQMGGKEVYTRNGHINVSEDGDLTISGQPVMGEGGPIVLPPFAQVSIADDGTISIVPQDGDINALMDVDRIKLVDVATNQLSKDNNGFLISSNRTEPRSETVSLASKHLESSNVSAISEMISNMSLNRSFEAQIKMMKVAEDLAQAGNRVLRNT</sequence>
<dbReference type="InterPro" id="IPR001444">
    <property type="entry name" value="Flag_bb_rod_N"/>
</dbReference>
<dbReference type="NCBIfam" id="NF009280">
    <property type="entry name" value="PRK12640.1"/>
    <property type="match status" value="1"/>
</dbReference>
<dbReference type="Proteomes" id="UP000078286">
    <property type="component" value="Unassembled WGS sequence"/>
</dbReference>
<keyword evidence="10" id="KW-0282">Flagellum</keyword>
<dbReference type="Pfam" id="PF22692">
    <property type="entry name" value="LlgE_F_G_D1"/>
    <property type="match status" value="1"/>
</dbReference>
<feature type="domain" description="Flagellar basal body rod protein N-terminal" evidence="7">
    <location>
        <begin position="5"/>
        <end position="35"/>
    </location>
</feature>
<feature type="domain" description="Flagellar hook protein FlgE/F/G-like D1" evidence="9">
    <location>
        <begin position="82"/>
        <end position="143"/>
    </location>
</feature>